<organism evidence="5">
    <name type="scientific">Alexandrium catenella</name>
    <name type="common">Red tide dinoflagellate</name>
    <name type="synonym">Gonyaulax catenella</name>
    <dbReference type="NCBI Taxonomy" id="2925"/>
    <lineage>
        <taxon>Eukaryota</taxon>
        <taxon>Sar</taxon>
        <taxon>Alveolata</taxon>
        <taxon>Dinophyceae</taxon>
        <taxon>Gonyaulacales</taxon>
        <taxon>Pyrocystaceae</taxon>
        <taxon>Alexandrium</taxon>
    </lineage>
</organism>
<feature type="domain" description="MRB1590-like C-terminal" evidence="4">
    <location>
        <begin position="527"/>
        <end position="635"/>
    </location>
</feature>
<gene>
    <name evidence="5" type="ORF">ACAT0790_LOCUS28220</name>
</gene>
<feature type="compositionally biased region" description="Gly residues" evidence="1">
    <location>
        <begin position="1"/>
        <end position="13"/>
    </location>
</feature>
<feature type="domain" description="ATPase of the ABC class N-terminal" evidence="3">
    <location>
        <begin position="53"/>
        <end position="225"/>
    </location>
</feature>
<dbReference type="EMBL" id="HBGE01046763">
    <property type="protein sequence ID" value="CAD9143652.1"/>
    <property type="molecule type" value="Transcribed_RNA"/>
</dbReference>
<feature type="domain" description="ATPase of the ABC class C-terminal" evidence="2">
    <location>
        <begin position="231"/>
        <end position="500"/>
    </location>
</feature>
<dbReference type="PANTHER" id="PTHR38149">
    <property type="entry name" value="ATPASE"/>
    <property type="match status" value="1"/>
</dbReference>
<evidence type="ECO:0000256" key="1">
    <source>
        <dbReference type="SAM" id="MobiDB-lite"/>
    </source>
</evidence>
<feature type="compositionally biased region" description="Basic and acidic residues" evidence="1">
    <location>
        <begin position="17"/>
        <end position="32"/>
    </location>
</feature>
<evidence type="ECO:0000259" key="4">
    <source>
        <dbReference type="Pfam" id="PF21117"/>
    </source>
</evidence>
<dbReference type="InterPro" id="IPR019195">
    <property type="entry name" value="ABC_ATPase_put"/>
</dbReference>
<dbReference type="Pfam" id="PF21117">
    <property type="entry name" value="MRB1590_C"/>
    <property type="match status" value="1"/>
</dbReference>
<dbReference type="InterPro" id="IPR046833">
    <property type="entry name" value="ABC_N"/>
</dbReference>
<name>A0A7S1W1F0_ALECA</name>
<feature type="region of interest" description="Disordered" evidence="1">
    <location>
        <begin position="1"/>
        <end position="53"/>
    </location>
</feature>
<accession>A0A7S1W1F0</accession>
<evidence type="ECO:0000259" key="3">
    <source>
        <dbReference type="Pfam" id="PF20446"/>
    </source>
</evidence>
<dbReference type="InterPro" id="IPR049069">
    <property type="entry name" value="MRB1590-like_C"/>
</dbReference>
<protein>
    <submittedName>
        <fullName evidence="5">Uncharacterized protein</fullName>
    </submittedName>
</protein>
<sequence length="653" mass="70245">MGKGGKGKGGGGYPWWEHIKGKGGSKGDDGGRADGGGGGGAPRQKQPSTKGTTLQRNLEQMEGRGYPSYKDLMGSPWDMEGCGGAQVIFDRVQGDPYAPPSWVRVRIPSSSTKFPAEYVTSSRVRNVALCDFLTRVLSDMLHGGTGTDWTKAVSGGGWGGSKGGDINVDAPGQFVIPRTSIVATADHVEARLTLSLPARGRSVEGYRAAEIIGGLMDAVRKSLYYDSLDAEVLRSHILSVEDQDAARAQLEGLGLVAFVSNGSVLPRKSGVDNRPMTTKDDPNLVLFKSPSSLEVELEVPNKGRITGMGIRKGITMIVGGGFHGKSTLLQALQVGVYNKVHGDGREFVICDPTAVKIRSEDGRFVCCADISPFINNLPFDRDTHAFTTSDASGSTSQAANIVEALELGSKAMFIDEDTCATNFMIRDAPMVELVAPEKEPITPFIKRVRPLFDDLSVSTVMVIGGSGDFFPIADTVICMERYQASDVTTEAHDVAKRHGRLAPERVPFPSLQAERVLLREGLAPDFKVSAKSLRCISYGNTEIELTYVEQLIETGQAKAIMDALQHLSHSPKYVDGKRTLVEIIDMLEDALSADGRSAGEQGLDTISKECPCPFHSLPRRFELGAALNRLRTAKVVRRSASEGRPAKATRKAA</sequence>
<proteinExistence type="predicted"/>
<reference evidence="5" key="1">
    <citation type="submission" date="2021-01" db="EMBL/GenBank/DDBJ databases">
        <authorList>
            <person name="Corre E."/>
            <person name="Pelletier E."/>
            <person name="Niang G."/>
            <person name="Scheremetjew M."/>
            <person name="Finn R."/>
            <person name="Kale V."/>
            <person name="Holt S."/>
            <person name="Cochrane G."/>
            <person name="Meng A."/>
            <person name="Brown T."/>
            <person name="Cohen L."/>
        </authorList>
    </citation>
    <scope>NUCLEOTIDE SEQUENCE</scope>
    <source>
        <strain evidence="5">OF101</strain>
    </source>
</reference>
<dbReference type="Pfam" id="PF20446">
    <property type="entry name" value="ABC_N"/>
    <property type="match status" value="1"/>
</dbReference>
<evidence type="ECO:0000313" key="5">
    <source>
        <dbReference type="EMBL" id="CAD9143652.1"/>
    </source>
</evidence>
<dbReference type="InterPro" id="IPR046834">
    <property type="entry name" value="ABC_ATPase_C"/>
</dbReference>
<dbReference type="AlphaFoldDB" id="A0A7S1W1F0"/>
<dbReference type="Pfam" id="PF09818">
    <property type="entry name" value="ABC_ATPase"/>
    <property type="match status" value="1"/>
</dbReference>
<dbReference type="PANTHER" id="PTHR38149:SF1">
    <property type="entry name" value="ATPASE"/>
    <property type="match status" value="1"/>
</dbReference>
<evidence type="ECO:0000259" key="2">
    <source>
        <dbReference type="Pfam" id="PF09818"/>
    </source>
</evidence>